<dbReference type="OrthoDB" id="5054711at2"/>
<dbReference type="EMBL" id="SRYO01000013">
    <property type="protein sequence ID" value="TGY33475.1"/>
    <property type="molecule type" value="Genomic_DNA"/>
</dbReference>
<evidence type="ECO:0000256" key="1">
    <source>
        <dbReference type="SAM" id="MobiDB-lite"/>
    </source>
</evidence>
<accession>A0A4S2CXX0</accession>
<organism evidence="2 3">
    <name type="scientific">Microbacterium laevaniformans</name>
    <dbReference type="NCBI Taxonomy" id="36807"/>
    <lineage>
        <taxon>Bacteria</taxon>
        <taxon>Bacillati</taxon>
        <taxon>Actinomycetota</taxon>
        <taxon>Actinomycetes</taxon>
        <taxon>Micrococcales</taxon>
        <taxon>Microbacteriaceae</taxon>
        <taxon>Microbacterium</taxon>
    </lineage>
</organism>
<name>A0A4S2CXX0_9MICO</name>
<evidence type="ECO:0000313" key="2">
    <source>
        <dbReference type="EMBL" id="TGY33475.1"/>
    </source>
</evidence>
<proteinExistence type="predicted"/>
<sequence>MLIEPFVGETVGSVFHRLATRNAVPAGELWTTIRHARPRLPLRTTPELVPHLVEELADLPPGFFDGRRSDRLFVRCIHTEWRHSNCATCAPLPSAVTKCRRCTGGEPVEVRTRIGAVCARHRRWHYAGADCDLGRSADIFRAERCLTGTLWERGIGPDTGELELATTLIRASDLRREDESHRTALARHYPEAVRLVALTTEPWAERFLANTNIGPIQVAALVEAAVNAVTAGTSHDIDAVRASFHAEGRETVIGLDQPMRLRYGQSPSLGELGRRILTLAPRVRATLLRHTDARKPPARQPRPSSRHAQR</sequence>
<comment type="caution">
    <text evidence="2">The sequence shown here is derived from an EMBL/GenBank/DDBJ whole genome shotgun (WGS) entry which is preliminary data.</text>
</comment>
<evidence type="ECO:0000313" key="3">
    <source>
        <dbReference type="Proteomes" id="UP000309893"/>
    </source>
</evidence>
<feature type="region of interest" description="Disordered" evidence="1">
    <location>
        <begin position="288"/>
        <end position="310"/>
    </location>
</feature>
<dbReference type="Proteomes" id="UP000309893">
    <property type="component" value="Unassembled WGS sequence"/>
</dbReference>
<dbReference type="RefSeq" id="WP_135950047.1">
    <property type="nucleotide sequence ID" value="NZ_SRYO01000013.1"/>
</dbReference>
<gene>
    <name evidence="2" type="ORF">E5344_14260</name>
</gene>
<protein>
    <submittedName>
        <fullName evidence="2">Uncharacterized protein</fullName>
    </submittedName>
</protein>
<dbReference type="AlphaFoldDB" id="A0A4S2CXX0"/>
<reference evidence="2 3" key="1">
    <citation type="submission" date="2019-04" db="EMBL/GenBank/DDBJ databases">
        <title>Microbes associate with the intestines of laboratory mice.</title>
        <authorList>
            <person name="Navarre W."/>
            <person name="Wong E."/>
            <person name="Huang K."/>
            <person name="Tropini C."/>
            <person name="Ng K."/>
            <person name="Yu B."/>
        </authorList>
    </citation>
    <scope>NUCLEOTIDE SEQUENCE [LARGE SCALE GENOMIC DNA]</scope>
    <source>
        <strain evidence="2 3">NM46_B2-13</strain>
    </source>
</reference>